<name>A0A4Z0QHF5_9BACT</name>
<dbReference type="EMBL" id="SRMB01000001">
    <property type="protein sequence ID" value="TGE28441.1"/>
    <property type="molecule type" value="Genomic_DNA"/>
</dbReference>
<protein>
    <submittedName>
        <fullName evidence="1">Uncharacterized protein</fullName>
    </submittedName>
</protein>
<sequence>MADKQKRLDGAMVATAAKLIPLLELLERIRPHMANDSVFTSRREKINAQMALAQKLLLTDKPKREAIVEAFKMLSEFVREESREVSKDEVKESTKRFVRLTLKAAPDLIRVAHTAGLFS</sequence>
<comment type="caution">
    <text evidence="1">The sequence shown here is derived from an EMBL/GenBank/DDBJ whole genome shotgun (WGS) entry which is preliminary data.</text>
</comment>
<proteinExistence type="predicted"/>
<evidence type="ECO:0000313" key="1">
    <source>
        <dbReference type="EMBL" id="TGE28441.1"/>
    </source>
</evidence>
<dbReference type="Proteomes" id="UP000298471">
    <property type="component" value="Unassembled WGS sequence"/>
</dbReference>
<evidence type="ECO:0000313" key="2">
    <source>
        <dbReference type="Proteomes" id="UP000298471"/>
    </source>
</evidence>
<accession>A0A4Z0QHF5</accession>
<organism evidence="1 2">
    <name type="scientific">Hymenobacter metallicola</name>
    <dbReference type="NCBI Taxonomy" id="2563114"/>
    <lineage>
        <taxon>Bacteria</taxon>
        <taxon>Pseudomonadati</taxon>
        <taxon>Bacteroidota</taxon>
        <taxon>Cytophagia</taxon>
        <taxon>Cytophagales</taxon>
        <taxon>Hymenobacteraceae</taxon>
        <taxon>Hymenobacter</taxon>
    </lineage>
</organism>
<keyword evidence="2" id="KW-1185">Reference proteome</keyword>
<reference evidence="1 2" key="1">
    <citation type="submission" date="2019-04" db="EMBL/GenBank/DDBJ databases">
        <authorList>
            <person name="Feng G."/>
            <person name="Zhang J."/>
            <person name="Zhu H."/>
        </authorList>
    </citation>
    <scope>NUCLEOTIDE SEQUENCE [LARGE SCALE GENOMIC DNA]</scope>
    <source>
        <strain evidence="1 2">9PBR-1</strain>
    </source>
</reference>
<dbReference type="AlphaFoldDB" id="A0A4Z0QHF5"/>
<gene>
    <name evidence="1" type="ORF">E5K02_02955</name>
</gene>